<keyword evidence="1" id="KW-1133">Transmembrane helix</keyword>
<sequence>MSAISESFKAGANVTTYRGENVTWIACTVTEGIVEVRTQNRMVGVMVCGFGRLDNTTSEGVVHLLVVAVEAVLVIHIRFLIQIDIMS</sequence>
<keyword evidence="1" id="KW-0472">Membrane</keyword>
<gene>
    <name evidence="2" type="ORF">MasN3_05510</name>
</gene>
<reference evidence="2" key="1">
    <citation type="submission" date="2022-11" db="EMBL/GenBank/DDBJ databases">
        <title>Isolation and characterization of PLA-degrading bacterium Massilia sp. from Antarctic soil.</title>
        <authorList>
            <person name="Sato K."/>
            <person name="Gomez-Fuentes C."/>
            <person name="Ahmad S.A."/>
            <person name="Zulkharnain A."/>
        </authorList>
    </citation>
    <scope>NUCLEOTIDE SEQUENCE</scope>
    <source>
        <strain evidence="2">N-3</strain>
    </source>
</reference>
<dbReference type="EMBL" id="AP026966">
    <property type="protein sequence ID" value="BDT57057.1"/>
    <property type="molecule type" value="Genomic_DNA"/>
</dbReference>
<keyword evidence="3" id="KW-1185">Reference proteome</keyword>
<proteinExistence type="predicted"/>
<evidence type="ECO:0000256" key="1">
    <source>
        <dbReference type="SAM" id="Phobius"/>
    </source>
</evidence>
<evidence type="ECO:0000313" key="3">
    <source>
        <dbReference type="Proteomes" id="UP001163336"/>
    </source>
</evidence>
<dbReference type="Proteomes" id="UP001163336">
    <property type="component" value="Chromosome"/>
</dbReference>
<name>A0ABN6T4F1_9BURK</name>
<feature type="transmembrane region" description="Helical" evidence="1">
    <location>
        <begin position="61"/>
        <end position="81"/>
    </location>
</feature>
<evidence type="ECO:0000313" key="2">
    <source>
        <dbReference type="EMBL" id="BDT57057.1"/>
    </source>
</evidence>
<organism evidence="2 3">
    <name type="scientific">Massilia varians</name>
    <dbReference type="NCBI Taxonomy" id="457921"/>
    <lineage>
        <taxon>Bacteria</taxon>
        <taxon>Pseudomonadati</taxon>
        <taxon>Pseudomonadota</taxon>
        <taxon>Betaproteobacteria</taxon>
        <taxon>Burkholderiales</taxon>
        <taxon>Oxalobacteraceae</taxon>
        <taxon>Telluria group</taxon>
        <taxon>Massilia</taxon>
    </lineage>
</organism>
<keyword evidence="1" id="KW-0812">Transmembrane</keyword>
<accession>A0ABN6T4F1</accession>
<protein>
    <submittedName>
        <fullName evidence="2">Uncharacterized protein</fullName>
    </submittedName>
</protein>